<keyword evidence="2" id="KW-1185">Reference proteome</keyword>
<comment type="caution">
    <text evidence="1">The sequence shown here is derived from an EMBL/GenBank/DDBJ whole genome shotgun (WGS) entry which is preliminary data.</text>
</comment>
<accession>A0A328TMH1</accession>
<proteinExistence type="predicted"/>
<evidence type="ECO:0000313" key="2">
    <source>
        <dbReference type="Proteomes" id="UP000244334"/>
    </source>
</evidence>
<reference evidence="1" key="1">
    <citation type="submission" date="2018-04" db="EMBL/GenBank/DDBJ databases">
        <title>Genomes of the Obligate Erwinia dacicola and Facultative Enterobacter sp. OLF Endosymbionts of the Olive Fruit fly, Bactrocera oleae.</title>
        <authorList>
            <person name="Estes A.M."/>
            <person name="Hearn D.J."/>
            <person name="Agarwal S."/>
            <person name="Pierson E.A."/>
            <person name="Dunning-Hotopp J.C."/>
        </authorList>
    </citation>
    <scope>NUCLEOTIDE SEQUENCE [LARGE SCALE GENOMIC DNA]</scope>
    <source>
        <strain evidence="1">Oroville</strain>
    </source>
</reference>
<dbReference type="EMBL" id="LJAM02000103">
    <property type="protein sequence ID" value="RAP71757.1"/>
    <property type="molecule type" value="Genomic_DNA"/>
</dbReference>
<gene>
    <name evidence="1" type="ORF">ACZ87_01428</name>
</gene>
<organism evidence="1 2">
    <name type="scientific">Candidatus Erwinia dacicola</name>
    <dbReference type="NCBI Taxonomy" id="252393"/>
    <lineage>
        <taxon>Bacteria</taxon>
        <taxon>Pseudomonadati</taxon>
        <taxon>Pseudomonadota</taxon>
        <taxon>Gammaproteobacteria</taxon>
        <taxon>Enterobacterales</taxon>
        <taxon>Erwiniaceae</taxon>
        <taxon>Erwinia</taxon>
    </lineage>
</organism>
<dbReference type="AlphaFoldDB" id="A0A328TMH1"/>
<evidence type="ECO:0000313" key="1">
    <source>
        <dbReference type="EMBL" id="RAP71757.1"/>
    </source>
</evidence>
<protein>
    <submittedName>
        <fullName evidence="1">Uncharacterized protein</fullName>
    </submittedName>
</protein>
<sequence length="42" mass="4567">MIGLHIYQHGPESEENSIVAAVKLNLLYRQFSATAVSTGSYA</sequence>
<name>A0A328TMH1_9GAMM</name>
<dbReference type="Proteomes" id="UP000244334">
    <property type="component" value="Unassembled WGS sequence"/>
</dbReference>